<proteinExistence type="predicted"/>
<evidence type="ECO:0000313" key="2">
    <source>
        <dbReference type="Proteomes" id="UP000316476"/>
    </source>
</evidence>
<organism evidence="1 2">
    <name type="scientific">Crateriforma conspicua</name>
    <dbReference type="NCBI Taxonomy" id="2527996"/>
    <lineage>
        <taxon>Bacteria</taxon>
        <taxon>Pseudomonadati</taxon>
        <taxon>Planctomycetota</taxon>
        <taxon>Planctomycetia</taxon>
        <taxon>Planctomycetales</taxon>
        <taxon>Planctomycetaceae</taxon>
        <taxon>Crateriforma</taxon>
    </lineage>
</organism>
<evidence type="ECO:0000313" key="1">
    <source>
        <dbReference type="EMBL" id="TWU66837.1"/>
    </source>
</evidence>
<gene>
    <name evidence="1" type="ORF">V7x_24080</name>
</gene>
<reference evidence="1 2" key="1">
    <citation type="submission" date="2019-02" db="EMBL/GenBank/DDBJ databases">
        <title>Deep-cultivation of Planctomycetes and their phenomic and genomic characterization uncovers novel biology.</title>
        <authorList>
            <person name="Wiegand S."/>
            <person name="Jogler M."/>
            <person name="Boedeker C."/>
            <person name="Pinto D."/>
            <person name="Vollmers J."/>
            <person name="Rivas-Marin E."/>
            <person name="Kohn T."/>
            <person name="Peeters S.H."/>
            <person name="Heuer A."/>
            <person name="Rast P."/>
            <person name="Oberbeckmann S."/>
            <person name="Bunk B."/>
            <person name="Jeske O."/>
            <person name="Meyerdierks A."/>
            <person name="Storesund J.E."/>
            <person name="Kallscheuer N."/>
            <person name="Luecker S."/>
            <person name="Lage O.M."/>
            <person name="Pohl T."/>
            <person name="Merkel B.J."/>
            <person name="Hornburger P."/>
            <person name="Mueller R.-W."/>
            <person name="Bruemmer F."/>
            <person name="Labrenz M."/>
            <person name="Spormann A.M."/>
            <person name="Op Den Camp H."/>
            <person name="Overmann J."/>
            <person name="Amann R."/>
            <person name="Jetten M.S.M."/>
            <person name="Mascher T."/>
            <person name="Medema M.H."/>
            <person name="Devos D.P."/>
            <person name="Kaster A.-K."/>
            <person name="Ovreas L."/>
            <person name="Rohde M."/>
            <person name="Galperin M.Y."/>
            <person name="Jogler C."/>
        </authorList>
    </citation>
    <scope>NUCLEOTIDE SEQUENCE [LARGE SCALE GENOMIC DNA]</scope>
    <source>
        <strain evidence="1 2">V7</strain>
    </source>
</reference>
<comment type="caution">
    <text evidence="1">The sequence shown here is derived from an EMBL/GenBank/DDBJ whole genome shotgun (WGS) entry which is preliminary data.</text>
</comment>
<dbReference type="EMBL" id="SJPZ01000001">
    <property type="protein sequence ID" value="TWU66837.1"/>
    <property type="molecule type" value="Genomic_DNA"/>
</dbReference>
<protein>
    <submittedName>
        <fullName evidence="1">Uncharacterized protein</fullName>
    </submittedName>
</protein>
<accession>A0A5C6FV19</accession>
<dbReference type="Proteomes" id="UP000316476">
    <property type="component" value="Unassembled WGS sequence"/>
</dbReference>
<name>A0A5C6FV19_9PLAN</name>
<sequence>MRIDVRVERMFMILIVCPNRLQTRLRRTVKLRDDRPRRHGIIDARKRDADSHQQAKRIDHDVTLSPRDFLAAVVSAAFTCLRAGNRFGIEATGTGELISLSRIGSADQLHDMGVQTIQRAFVSPPFEVIVDRALGQQVMRQHVPLTSGAGLVLNRVIHPLADQLDEVGRDDLAVSIAQARGQ</sequence>
<dbReference type="AlphaFoldDB" id="A0A5C6FV19"/>